<feature type="active site" evidence="1">
    <location>
        <position position="127"/>
    </location>
</feature>
<feature type="region of interest" description="Disordered" evidence="2">
    <location>
        <begin position="17"/>
        <end position="36"/>
    </location>
</feature>
<reference evidence="3 4" key="1">
    <citation type="journal article" date="2015" name="PLoS Pathog.">
        <title>Leptomonas seymouri: Adaptations to the Dixenous Life Cycle Analyzed by Genome Sequencing, Transcriptome Profiling and Co-infection with Leishmania donovani.</title>
        <authorList>
            <person name="Kraeva N."/>
            <person name="Butenko A."/>
            <person name="Hlavacova J."/>
            <person name="Kostygov A."/>
            <person name="Myskova J."/>
            <person name="Grybchuk D."/>
            <person name="Lestinova T."/>
            <person name="Votypka J."/>
            <person name="Volf P."/>
            <person name="Opperdoes F."/>
            <person name="Flegontov P."/>
            <person name="Lukes J."/>
            <person name="Yurchenko V."/>
        </authorList>
    </citation>
    <scope>NUCLEOTIDE SEQUENCE [LARGE SCALE GENOMIC DNA]</scope>
    <source>
        <strain evidence="3 4">ATCC 30220</strain>
    </source>
</reference>
<comment type="caution">
    <text evidence="3">The sequence shown here is derived from an EMBL/GenBank/DDBJ whole genome shotgun (WGS) entry which is preliminary data.</text>
</comment>
<evidence type="ECO:0000313" key="3">
    <source>
        <dbReference type="EMBL" id="KPI86813.1"/>
    </source>
</evidence>
<protein>
    <recommendedName>
        <fullName evidence="5">Vasohibin-like protein</fullName>
    </recommendedName>
</protein>
<dbReference type="PANTHER" id="PTHR15750">
    <property type="entry name" value="VASOHIBIN-1-LIKE ISOFORM X2"/>
    <property type="match status" value="1"/>
</dbReference>
<dbReference type="OMA" id="PCWRFIA"/>
<dbReference type="PANTHER" id="PTHR15750:SF2">
    <property type="entry name" value="VASOHIBIN"/>
    <property type="match status" value="1"/>
</dbReference>
<dbReference type="OrthoDB" id="9974232at2759"/>
<dbReference type="VEuPathDB" id="TriTrypDB:Lsey_0115_0210"/>
<dbReference type="Proteomes" id="UP000038009">
    <property type="component" value="Unassembled WGS sequence"/>
</dbReference>
<feature type="region of interest" description="Disordered" evidence="2">
    <location>
        <begin position="232"/>
        <end position="282"/>
    </location>
</feature>
<sequence length="662" mass="71535">MADKVLTIIEQLSQQNPFNGVDDLEDPPRPSEAAIPRDRPSLEQIPYIQQQINILTYNHLPRTFFSLEKRRSLQSILMTAKEALAEALPIRCLEATFVALFFTQCLRDIDRIPLSFKSEAKGNTYRHIVLILRTRFTPSLYGALGLSRKTTLMYKPMVFRSLFDVVMDYNREYAALGHKLVDIKLGIPITHDEHSRLEPCWRFIAFKLNRYCRNTTGSGAAATEAPGAVPSTIIHRKHGSPNTLWTRKNEGQSSETFSCASNDDGTGSTPSLSNLGAQSPGEVHVPFTRGDGHQERFHNGVWSDSQNGGPSLHQLRMTALATSTSVVSPRVPQLSATTATGIIPSRPDKLLEMYAPLEKLLSNYTRLLPAICEQYYKTIGTVDSSNRGLKLCYMDLDAAEKDAGIENQRRLQYISELQSPLSPDARRVAANRQLRSAKKDRGCSKQLAASPGGSGDGSGAKRRQASSNEGRSAKRRSPASPGLTSIDAKRTTVPASSTTRRNHSPRTRLAPITPGVASAATTIAAHSGAAVMNATTPAVSLAANPALSQTTTLAAALAGSGHSLRNPLAFKGTTVDAHSISSSTEVEQTTPGGFVTPLTFGHGAVEGEGVPDAPPLTPRNYDARNPTTPYDAFLCTPSSTSDLFSGPTSLENTMSAQLVLSP</sequence>
<dbReference type="AlphaFoldDB" id="A0A0N1IKY3"/>
<proteinExistence type="predicted"/>
<keyword evidence="4" id="KW-1185">Reference proteome</keyword>
<dbReference type="EMBL" id="LJSK01000115">
    <property type="protein sequence ID" value="KPI86813.1"/>
    <property type="molecule type" value="Genomic_DNA"/>
</dbReference>
<accession>A0A0N1IKY3</accession>
<evidence type="ECO:0000256" key="2">
    <source>
        <dbReference type="SAM" id="MobiDB-lite"/>
    </source>
</evidence>
<organism evidence="3 4">
    <name type="scientific">Leptomonas seymouri</name>
    <dbReference type="NCBI Taxonomy" id="5684"/>
    <lineage>
        <taxon>Eukaryota</taxon>
        <taxon>Discoba</taxon>
        <taxon>Euglenozoa</taxon>
        <taxon>Kinetoplastea</taxon>
        <taxon>Metakinetoplastina</taxon>
        <taxon>Trypanosomatida</taxon>
        <taxon>Trypanosomatidae</taxon>
        <taxon>Leishmaniinae</taxon>
        <taxon>Leptomonas</taxon>
    </lineage>
</organism>
<name>A0A0N1IKY3_LEPSE</name>
<feature type="compositionally biased region" description="Polar residues" evidence="2">
    <location>
        <begin position="240"/>
        <end position="277"/>
    </location>
</feature>
<feature type="active site" evidence="1">
    <location>
        <position position="92"/>
    </location>
</feature>
<evidence type="ECO:0000256" key="1">
    <source>
        <dbReference type="PIRSR" id="PIRSR628131-1"/>
    </source>
</evidence>
<feature type="region of interest" description="Disordered" evidence="2">
    <location>
        <begin position="433"/>
        <end position="511"/>
    </location>
</feature>
<evidence type="ECO:0000313" key="4">
    <source>
        <dbReference type="Proteomes" id="UP000038009"/>
    </source>
</evidence>
<gene>
    <name evidence="3" type="ORF">ABL78_4137</name>
</gene>
<evidence type="ECO:0008006" key="5">
    <source>
        <dbReference type="Google" id="ProtNLM"/>
    </source>
</evidence>
<dbReference type="InterPro" id="IPR028131">
    <property type="entry name" value="VASH1"/>
</dbReference>
<dbReference type="Pfam" id="PF14822">
    <property type="entry name" value="Vasohibin"/>
    <property type="match status" value="1"/>
</dbReference>
<feature type="active site" evidence="1">
    <location>
        <position position="147"/>
    </location>
</feature>
<dbReference type="GO" id="GO:0005737">
    <property type="term" value="C:cytoplasm"/>
    <property type="evidence" value="ECO:0007669"/>
    <property type="project" value="InterPro"/>
</dbReference>